<protein>
    <submittedName>
        <fullName evidence="5">Multicopper oxidase domain-containing protein</fullName>
    </submittedName>
</protein>
<dbReference type="PANTHER" id="PTHR48267:SF1">
    <property type="entry name" value="BILIRUBIN OXIDASE"/>
    <property type="match status" value="1"/>
</dbReference>
<dbReference type="Pfam" id="PF07732">
    <property type="entry name" value="Cu-oxidase_3"/>
    <property type="match status" value="1"/>
</dbReference>
<evidence type="ECO:0000259" key="3">
    <source>
        <dbReference type="Pfam" id="PF07731"/>
    </source>
</evidence>
<dbReference type="Proteomes" id="UP000734511">
    <property type="component" value="Unassembled WGS sequence"/>
</dbReference>
<feature type="domain" description="Plastocyanin-like" evidence="3">
    <location>
        <begin position="435"/>
        <end position="591"/>
    </location>
</feature>
<feature type="chain" id="PRO_5046639321" evidence="2">
    <location>
        <begin position="31"/>
        <end position="592"/>
    </location>
</feature>
<evidence type="ECO:0000313" key="6">
    <source>
        <dbReference type="Proteomes" id="UP000734511"/>
    </source>
</evidence>
<dbReference type="InterPro" id="IPR008972">
    <property type="entry name" value="Cupredoxin"/>
</dbReference>
<keyword evidence="2" id="KW-0732">Signal</keyword>
<name>A0ABX0ZSQ9_9ACTN</name>
<evidence type="ECO:0000259" key="4">
    <source>
        <dbReference type="Pfam" id="PF07732"/>
    </source>
</evidence>
<dbReference type="InterPro" id="IPR045087">
    <property type="entry name" value="Cu-oxidase_fam"/>
</dbReference>
<gene>
    <name evidence="5" type="ORF">HCN08_21665</name>
</gene>
<dbReference type="Pfam" id="PF07731">
    <property type="entry name" value="Cu-oxidase_2"/>
    <property type="match status" value="1"/>
</dbReference>
<dbReference type="EMBL" id="JAATEJ010000018">
    <property type="protein sequence ID" value="NJP45992.1"/>
    <property type="molecule type" value="Genomic_DNA"/>
</dbReference>
<dbReference type="InterPro" id="IPR011706">
    <property type="entry name" value="Cu-oxidase_C"/>
</dbReference>
<dbReference type="PANTHER" id="PTHR48267">
    <property type="entry name" value="CUPREDOXIN SUPERFAMILY PROTEIN"/>
    <property type="match status" value="1"/>
</dbReference>
<organism evidence="5 6">
    <name type="scientific">Actinacidiphila epipremni</name>
    <dbReference type="NCBI Taxonomy" id="2053013"/>
    <lineage>
        <taxon>Bacteria</taxon>
        <taxon>Bacillati</taxon>
        <taxon>Actinomycetota</taxon>
        <taxon>Actinomycetes</taxon>
        <taxon>Kitasatosporales</taxon>
        <taxon>Streptomycetaceae</taxon>
        <taxon>Actinacidiphila</taxon>
    </lineage>
</organism>
<dbReference type="CDD" id="cd13844">
    <property type="entry name" value="CuRO_1_BOD_CotA_like"/>
    <property type="match status" value="1"/>
</dbReference>
<dbReference type="SUPFAM" id="SSF49503">
    <property type="entry name" value="Cupredoxins"/>
    <property type="match status" value="3"/>
</dbReference>
<evidence type="ECO:0000256" key="2">
    <source>
        <dbReference type="SAM" id="SignalP"/>
    </source>
</evidence>
<comment type="caution">
    <text evidence="5">The sequence shown here is derived from an EMBL/GenBank/DDBJ whole genome shotgun (WGS) entry which is preliminary data.</text>
</comment>
<comment type="similarity">
    <text evidence="1">Belongs to the multicopper oxidase family.</text>
</comment>
<dbReference type="InterPro" id="IPR011707">
    <property type="entry name" value="Cu-oxidase-like_N"/>
</dbReference>
<reference evidence="5 6" key="1">
    <citation type="submission" date="2020-03" db="EMBL/GenBank/DDBJ databases">
        <title>WGS of actinomycetes isolated from Thailand.</title>
        <authorList>
            <person name="Thawai C."/>
        </authorList>
    </citation>
    <scope>NUCLEOTIDE SEQUENCE [LARGE SCALE GENOMIC DNA]</scope>
    <source>
        <strain evidence="5 6">PRB2-1</strain>
    </source>
</reference>
<evidence type="ECO:0000313" key="5">
    <source>
        <dbReference type="EMBL" id="NJP45992.1"/>
    </source>
</evidence>
<proteinExistence type="inferred from homology"/>
<keyword evidence="6" id="KW-1185">Reference proteome</keyword>
<dbReference type="RefSeq" id="WP_167984846.1">
    <property type="nucleotide sequence ID" value="NZ_JAATEJ010000018.1"/>
</dbReference>
<feature type="domain" description="Plastocyanin-like" evidence="4">
    <location>
        <begin position="135"/>
        <end position="202"/>
    </location>
</feature>
<dbReference type="InterPro" id="IPR006311">
    <property type="entry name" value="TAT_signal"/>
</dbReference>
<dbReference type="Gene3D" id="2.60.40.420">
    <property type="entry name" value="Cupredoxins - blue copper proteins"/>
    <property type="match status" value="3"/>
</dbReference>
<feature type="signal peptide" evidence="2">
    <location>
        <begin position="1"/>
        <end position="30"/>
    </location>
</feature>
<sequence length="592" mass="62844">MPNGPSRRSLLTAAGLGALGALGGAGGARAADDPGPAAFASPQLTPYVDELPVPPVLTGDRTLVMAPATHRFHRDLGIAPTWSYGGQPYYGPTIEARRDEPLSLTFDNAFGDHLFAADIDPSLMGASELDRTRPRTAVHLHGAITPPAADGHPEDTYRPGGTMTYRHPNGQQAAHLWYHDHAMGITRLNAVAGLAGQYLLRDAYDTGAAGNPLGLPAGEFELPLTLADRRFHADGSLNFRTSPAVPQGRWEGSMLGDTMTVNGVVAPYVKVARGCYRLRVLNASNARGYRLSFSGASGAAGSSGPSGSAGKMPFWVVGTDGGLLDAPVRTTSVRLTPGERLDLVVDFGGLGAGEHIDLTNDLQEAPEVVAATGVTPVTDVLRFIGTGTPGFAAPPPPRLRGGAREPAPLPALPTTFDRRRVITLTPARVPGYPPAGMTMNNMLYDNTPILAPRQGTSELWEFVNISPQAHPMHLHLVHMRIVGRQRVDLESYVKANPRPAAGTAWTPAPDAYLVGAVQPPEAWEAGVKDTVACPPATVTRVLVRFPDAAELGFDPDAAFTALDGSPLQGYVWHCHILDHEDDCMMARYRVTV</sequence>
<dbReference type="PROSITE" id="PS51318">
    <property type="entry name" value="TAT"/>
    <property type="match status" value="1"/>
</dbReference>
<evidence type="ECO:0000256" key="1">
    <source>
        <dbReference type="ARBA" id="ARBA00010609"/>
    </source>
</evidence>
<accession>A0ABX0ZSQ9</accession>